<evidence type="ECO:0000256" key="1">
    <source>
        <dbReference type="SAM" id="MobiDB-lite"/>
    </source>
</evidence>
<feature type="region of interest" description="Disordered" evidence="1">
    <location>
        <begin position="209"/>
        <end position="250"/>
    </location>
</feature>
<keyword evidence="3" id="KW-1185">Reference proteome</keyword>
<proteinExistence type="predicted"/>
<feature type="compositionally biased region" description="Polar residues" evidence="1">
    <location>
        <begin position="227"/>
        <end position="247"/>
    </location>
</feature>
<protein>
    <submittedName>
        <fullName evidence="2">Uncharacterized protein</fullName>
    </submittedName>
</protein>
<evidence type="ECO:0000313" key="3">
    <source>
        <dbReference type="Proteomes" id="UP000039865"/>
    </source>
</evidence>
<accession>A0A077ZS07</accession>
<sequence length="280" mass="32329">MNRTNKVQPQNFQYNTEVNRSLEKGSMIELKNKIEIFFKQPSFFEIDDSSRNYNYKESYKQSTDFSIQPRNNQLTSQNTLFQSENEEQCEVDQSKSFNSIDDNEIQKLIDELLLMDEQQAAQKLKSLGVRDNLELILDFLNNIDNAGFDHEKENKNQKQQIQIESEEILSMITPRFNVDKFQSSKPLRQNVDTQMISDTLQILNGKQSDNKINIMPSSPPLKIQPAKPSTESISQSQEKLPNSNLNVNYPGKEQLSQSKLSFNDLRVSDSYLSVQSLPIT</sequence>
<dbReference type="AlphaFoldDB" id="A0A077ZS07"/>
<organism evidence="2 3">
    <name type="scientific">Stylonychia lemnae</name>
    <name type="common">Ciliate</name>
    <dbReference type="NCBI Taxonomy" id="5949"/>
    <lineage>
        <taxon>Eukaryota</taxon>
        <taxon>Sar</taxon>
        <taxon>Alveolata</taxon>
        <taxon>Ciliophora</taxon>
        <taxon>Intramacronucleata</taxon>
        <taxon>Spirotrichea</taxon>
        <taxon>Stichotrichia</taxon>
        <taxon>Sporadotrichida</taxon>
        <taxon>Oxytrichidae</taxon>
        <taxon>Stylonychinae</taxon>
        <taxon>Stylonychia</taxon>
    </lineage>
</organism>
<reference evidence="2 3" key="1">
    <citation type="submission" date="2014-06" db="EMBL/GenBank/DDBJ databases">
        <authorList>
            <person name="Swart Estienne"/>
        </authorList>
    </citation>
    <scope>NUCLEOTIDE SEQUENCE [LARGE SCALE GENOMIC DNA]</scope>
    <source>
        <strain evidence="2 3">130c</strain>
    </source>
</reference>
<dbReference type="EMBL" id="CCKQ01001573">
    <property type="protein sequence ID" value="CDW72688.1"/>
    <property type="molecule type" value="Genomic_DNA"/>
</dbReference>
<evidence type="ECO:0000313" key="2">
    <source>
        <dbReference type="EMBL" id="CDW72688.1"/>
    </source>
</evidence>
<dbReference type="InParanoid" id="A0A077ZS07"/>
<gene>
    <name evidence="2" type="primary">Contig7375.g7884</name>
    <name evidence="2" type="ORF">STYLEM_1652</name>
</gene>
<dbReference type="Proteomes" id="UP000039865">
    <property type="component" value="Unassembled WGS sequence"/>
</dbReference>
<name>A0A077ZS07_STYLE</name>